<dbReference type="GO" id="GO:0006198">
    <property type="term" value="P:cAMP catabolic process"/>
    <property type="evidence" value="ECO:0007669"/>
    <property type="project" value="UniProtKB-UniRule"/>
</dbReference>
<keyword evidence="6" id="KW-1185">Reference proteome</keyword>
<protein>
    <submittedName>
        <fullName evidence="5">3',5'-cyclic-nucleotide phosphodiesterase</fullName>
    </submittedName>
</protein>
<evidence type="ECO:0000256" key="4">
    <source>
        <dbReference type="PIRNR" id="PIRNR000962"/>
    </source>
</evidence>
<comment type="similarity">
    <text evidence="3 4">Belongs to the cyclic nucleotide phosphodiesterase class-II family.</text>
</comment>
<evidence type="ECO:0000256" key="1">
    <source>
        <dbReference type="ARBA" id="ARBA00022801"/>
    </source>
</evidence>
<proteinExistence type="inferred from homology"/>
<dbReference type="InterPro" id="IPR036866">
    <property type="entry name" value="RibonucZ/Hydroxyglut_hydro"/>
</dbReference>
<evidence type="ECO:0000313" key="6">
    <source>
        <dbReference type="Proteomes" id="UP000466586"/>
    </source>
</evidence>
<reference evidence="5 6" key="1">
    <citation type="submission" date="2019-11" db="EMBL/GenBank/DDBJ databases">
        <title>Pedobacter sp. HMF7647 Genome sequencing and assembly.</title>
        <authorList>
            <person name="Kang H."/>
            <person name="Kim H."/>
            <person name="Joh K."/>
        </authorList>
    </citation>
    <scope>NUCLEOTIDE SEQUENCE [LARGE SCALE GENOMIC DNA]</scope>
    <source>
        <strain evidence="5 6">HMF7647</strain>
    </source>
</reference>
<keyword evidence="1 4" id="KW-0378">Hydrolase</keyword>
<gene>
    <name evidence="5" type="ORF">GS399_18955</name>
</gene>
<organism evidence="5 6">
    <name type="scientific">Hufsiella arboris</name>
    <dbReference type="NCBI Taxonomy" id="2695275"/>
    <lineage>
        <taxon>Bacteria</taxon>
        <taxon>Pseudomonadati</taxon>
        <taxon>Bacteroidota</taxon>
        <taxon>Sphingobacteriia</taxon>
        <taxon>Sphingobacteriales</taxon>
        <taxon>Sphingobacteriaceae</taxon>
        <taxon>Hufsiella</taxon>
    </lineage>
</organism>
<dbReference type="InterPro" id="IPR000396">
    <property type="entry name" value="Pdiesterase2"/>
</dbReference>
<dbReference type="InterPro" id="IPR024225">
    <property type="entry name" value="cAMP-PdiesteraseII_CS"/>
</dbReference>
<dbReference type="PIRSF" id="PIRSF000962">
    <property type="entry name" value="Cyc_nuc_PDEase"/>
    <property type="match status" value="1"/>
</dbReference>
<dbReference type="EMBL" id="WVHT01000012">
    <property type="protein sequence ID" value="MXV53055.1"/>
    <property type="molecule type" value="Genomic_DNA"/>
</dbReference>
<dbReference type="Gene3D" id="3.60.15.10">
    <property type="entry name" value="Ribonuclease Z/Hydroxyacylglutathione hydrolase-like"/>
    <property type="match status" value="1"/>
</dbReference>
<dbReference type="AlphaFoldDB" id="A0A7K1YEM9"/>
<dbReference type="PROSITE" id="PS00607">
    <property type="entry name" value="PDEASE_II"/>
    <property type="match status" value="1"/>
</dbReference>
<dbReference type="Proteomes" id="UP000466586">
    <property type="component" value="Unassembled WGS sequence"/>
</dbReference>
<dbReference type="PRINTS" id="PR00388">
    <property type="entry name" value="PDIESTERASE2"/>
</dbReference>
<accession>A0A7K1YEM9</accession>
<name>A0A7K1YEM9_9SPHI</name>
<sequence>MRFILILLLTAFSNISIYAQSVLKPSFKLIPLGVYGGSDESNLSAYMLAPVGSNNYICLDAGTLRSGLKKVSENHVVNAPAEVILKDSIKAYLISHPHLDHLTGLVINSPDDASKIIYALPYTIEVFKTHYFSWKSWANFADQGETPTLKKYHYKPLGVDSTTAIENTEMNVRAFRLSHTSTSQSTAFLVNNKDSYFLYLGDTGADRIEKSGKLDTLWKAVAPFLRAGKLKGISIEVSYPNEQPEKNLFGHLTPALLMEELNKLADLAGRQRMKNLKVVIAHIKPNGDNEAKIHEQLKQLNKFGVDLIFPEQGKEIWF</sequence>
<dbReference type="GO" id="GO:1902660">
    <property type="term" value="P:negative regulation of glucose mediated signaling pathway"/>
    <property type="evidence" value="ECO:0007669"/>
    <property type="project" value="TreeGrafter"/>
</dbReference>
<dbReference type="SUPFAM" id="SSF56281">
    <property type="entry name" value="Metallo-hydrolase/oxidoreductase"/>
    <property type="match status" value="1"/>
</dbReference>
<dbReference type="PANTHER" id="PTHR28283">
    <property type="entry name" value="3',5'-CYCLIC-NUCLEOTIDE PHOSPHODIESTERASE 1"/>
    <property type="match status" value="1"/>
</dbReference>
<dbReference type="GO" id="GO:0047555">
    <property type="term" value="F:3',5'-cyclic-GMP phosphodiesterase activity"/>
    <property type="evidence" value="ECO:0007669"/>
    <property type="project" value="TreeGrafter"/>
</dbReference>
<dbReference type="CDD" id="cd07735">
    <property type="entry name" value="class_II_PDE_MBL-fold"/>
    <property type="match status" value="1"/>
</dbReference>
<evidence type="ECO:0000256" key="3">
    <source>
        <dbReference type="ARBA" id="ARBA00025762"/>
    </source>
</evidence>
<dbReference type="GO" id="GO:0004115">
    <property type="term" value="F:3',5'-cyclic-AMP phosphodiesterase activity"/>
    <property type="evidence" value="ECO:0007669"/>
    <property type="project" value="UniProtKB-UniRule"/>
</dbReference>
<keyword evidence="2 4" id="KW-0114">cAMP</keyword>
<evidence type="ECO:0000313" key="5">
    <source>
        <dbReference type="EMBL" id="MXV53055.1"/>
    </source>
</evidence>
<dbReference type="PANTHER" id="PTHR28283:SF1">
    <property type="entry name" value="3',5'-CYCLIC-NUCLEOTIDE PHOSPHODIESTERASE 1"/>
    <property type="match status" value="1"/>
</dbReference>
<dbReference type="RefSeq" id="WP_160846233.1">
    <property type="nucleotide sequence ID" value="NZ_WVHT01000012.1"/>
</dbReference>
<dbReference type="Pfam" id="PF02112">
    <property type="entry name" value="PDEase_II"/>
    <property type="match status" value="1"/>
</dbReference>
<comment type="caution">
    <text evidence="5">The sequence shown here is derived from an EMBL/GenBank/DDBJ whole genome shotgun (WGS) entry which is preliminary data.</text>
</comment>
<evidence type="ECO:0000256" key="2">
    <source>
        <dbReference type="ARBA" id="ARBA00023149"/>
    </source>
</evidence>